<dbReference type="GO" id="GO:0006260">
    <property type="term" value="P:DNA replication"/>
    <property type="evidence" value="ECO:0007669"/>
    <property type="project" value="UniProtKB-KW"/>
</dbReference>
<evidence type="ECO:0000256" key="11">
    <source>
        <dbReference type="ARBA" id="ARBA00053423"/>
    </source>
</evidence>
<dbReference type="Proteomes" id="UP001569512">
    <property type="component" value="Unassembled WGS sequence"/>
</dbReference>
<evidence type="ECO:0000256" key="6">
    <source>
        <dbReference type="ARBA" id="ARBA00022737"/>
    </source>
</evidence>
<keyword evidence="19" id="KW-0560">Oxidoreductase</keyword>
<dbReference type="InterPro" id="IPR012724">
    <property type="entry name" value="DnaJ"/>
</dbReference>
<dbReference type="NCBIfam" id="TIGR02349">
    <property type="entry name" value="DnaJ_bact"/>
    <property type="match status" value="1"/>
</dbReference>
<dbReference type="PROSITE" id="PS51188">
    <property type="entry name" value="ZF_CR"/>
    <property type="match status" value="1"/>
</dbReference>
<gene>
    <name evidence="14 19" type="primary">dnaJ</name>
    <name evidence="19" type="ORF">ACDH53_03435</name>
    <name evidence="18" type="ORF">ALO43_01170</name>
</gene>
<dbReference type="Gene3D" id="2.60.260.20">
    <property type="entry name" value="Urease metallochaperone UreE, N-terminal domain"/>
    <property type="match status" value="2"/>
</dbReference>
<dbReference type="Gene3D" id="1.10.287.110">
    <property type="entry name" value="DnaJ domain"/>
    <property type="match status" value="1"/>
</dbReference>
<evidence type="ECO:0000313" key="18">
    <source>
        <dbReference type="EMBL" id="KPY96452.1"/>
    </source>
</evidence>
<dbReference type="GO" id="GO:0016491">
    <property type="term" value="F:oxidoreductase activity"/>
    <property type="evidence" value="ECO:0007669"/>
    <property type="project" value="UniProtKB-KW"/>
</dbReference>
<evidence type="ECO:0000256" key="8">
    <source>
        <dbReference type="ARBA" id="ARBA00022833"/>
    </source>
</evidence>
<dbReference type="HAMAP" id="MF_01152">
    <property type="entry name" value="DnaJ"/>
    <property type="match status" value="1"/>
</dbReference>
<keyword evidence="5 14" id="KW-0479">Metal-binding</keyword>
<keyword evidence="7 14" id="KW-0863">Zinc-finger</keyword>
<dbReference type="GO" id="GO:0008270">
    <property type="term" value="F:zinc ion binding"/>
    <property type="evidence" value="ECO:0007669"/>
    <property type="project" value="UniProtKB-UniRule"/>
</dbReference>
<proteinExistence type="inferred from homology"/>
<accession>A0AA40TU90</accession>
<dbReference type="GO" id="GO:0005524">
    <property type="term" value="F:ATP binding"/>
    <property type="evidence" value="ECO:0007669"/>
    <property type="project" value="InterPro"/>
</dbReference>
<feature type="zinc finger region" description="CR-type" evidence="15">
    <location>
        <begin position="138"/>
        <end position="216"/>
    </location>
</feature>
<dbReference type="Gene3D" id="2.10.230.10">
    <property type="entry name" value="Heat shock protein DnaJ, cysteine-rich domain"/>
    <property type="match status" value="1"/>
</dbReference>
<evidence type="ECO:0000256" key="1">
    <source>
        <dbReference type="ARBA" id="ARBA00004496"/>
    </source>
</evidence>
<evidence type="ECO:0000256" key="15">
    <source>
        <dbReference type="PROSITE-ProRule" id="PRU00546"/>
    </source>
</evidence>
<evidence type="ECO:0000313" key="21">
    <source>
        <dbReference type="Proteomes" id="UP001569512"/>
    </source>
</evidence>
<name>A0AA40TU90_9PSED</name>
<keyword evidence="9 14" id="KW-0346">Stress response</keyword>
<feature type="repeat" description="CXXCXGXG motif" evidence="14">
    <location>
        <begin position="204"/>
        <end position="211"/>
    </location>
</feature>
<dbReference type="PRINTS" id="PR00625">
    <property type="entry name" value="JDOMAIN"/>
</dbReference>
<dbReference type="EMBL" id="JBGMSU010000001">
    <property type="protein sequence ID" value="MFA0936500.1"/>
    <property type="molecule type" value="Genomic_DNA"/>
</dbReference>
<dbReference type="SUPFAM" id="SSF46565">
    <property type="entry name" value="Chaperone J-domain"/>
    <property type="match status" value="1"/>
</dbReference>
<dbReference type="PROSITE" id="PS50076">
    <property type="entry name" value="DNAJ_2"/>
    <property type="match status" value="1"/>
</dbReference>
<evidence type="ECO:0000259" key="16">
    <source>
        <dbReference type="PROSITE" id="PS50076"/>
    </source>
</evidence>
<dbReference type="Proteomes" id="UP000050523">
    <property type="component" value="Unassembled WGS sequence"/>
</dbReference>
<evidence type="ECO:0000256" key="2">
    <source>
        <dbReference type="ARBA" id="ARBA00011738"/>
    </source>
</evidence>
<dbReference type="GO" id="GO:0042026">
    <property type="term" value="P:protein refolding"/>
    <property type="evidence" value="ECO:0007669"/>
    <property type="project" value="TreeGrafter"/>
</dbReference>
<feature type="domain" description="J" evidence="16">
    <location>
        <begin position="5"/>
        <end position="70"/>
    </location>
</feature>
<dbReference type="Pfam" id="PF01556">
    <property type="entry name" value="DnaJ_C"/>
    <property type="match status" value="1"/>
</dbReference>
<dbReference type="NCBIfam" id="NF008035">
    <property type="entry name" value="PRK10767.1"/>
    <property type="match status" value="1"/>
</dbReference>
<feature type="repeat" description="CXXCXGXG motif" evidence="14">
    <location>
        <begin position="168"/>
        <end position="175"/>
    </location>
</feature>
<dbReference type="FunFam" id="2.10.230.10:FF:000002">
    <property type="entry name" value="Molecular chaperone DnaJ"/>
    <property type="match status" value="1"/>
</dbReference>
<dbReference type="FunFam" id="1.10.287.110:FF:000034">
    <property type="entry name" value="Chaperone protein DnaJ"/>
    <property type="match status" value="1"/>
</dbReference>
<dbReference type="GO" id="GO:0005737">
    <property type="term" value="C:cytoplasm"/>
    <property type="evidence" value="ECO:0007669"/>
    <property type="project" value="UniProtKB-SubCell"/>
</dbReference>
<dbReference type="InterPro" id="IPR002939">
    <property type="entry name" value="DnaJ_C"/>
</dbReference>
<dbReference type="Pfam" id="PF00684">
    <property type="entry name" value="DnaJ_CXXCXGXG"/>
    <property type="match status" value="1"/>
</dbReference>
<keyword evidence="10 14" id="KW-0143">Chaperone</keyword>
<dbReference type="RefSeq" id="WP_005888972.1">
    <property type="nucleotide sequence ID" value="NZ_AVEE02000033.1"/>
</dbReference>
<keyword evidence="3 14" id="KW-0963">Cytoplasm</keyword>
<feature type="binding site" evidence="14">
    <location>
        <position position="171"/>
    </location>
    <ligand>
        <name>Zn(2+)</name>
        <dbReference type="ChEBI" id="CHEBI:29105"/>
        <label>2</label>
    </ligand>
</feature>
<dbReference type="SUPFAM" id="SSF57938">
    <property type="entry name" value="DnaJ/Hsp40 cysteine-rich domain"/>
    <property type="match status" value="1"/>
</dbReference>
<feature type="binding site" evidence="14">
    <location>
        <position position="154"/>
    </location>
    <ligand>
        <name>Zn(2+)</name>
        <dbReference type="ChEBI" id="CHEBI:29105"/>
        <label>1</label>
    </ligand>
</feature>
<evidence type="ECO:0000256" key="7">
    <source>
        <dbReference type="ARBA" id="ARBA00022771"/>
    </source>
</evidence>
<evidence type="ECO:0000256" key="10">
    <source>
        <dbReference type="ARBA" id="ARBA00023186"/>
    </source>
</evidence>
<dbReference type="GO" id="GO:0031072">
    <property type="term" value="F:heat shock protein binding"/>
    <property type="evidence" value="ECO:0007669"/>
    <property type="project" value="InterPro"/>
</dbReference>
<dbReference type="FunFam" id="2.60.260.20:FF:000004">
    <property type="entry name" value="Molecular chaperone DnaJ"/>
    <property type="match status" value="1"/>
</dbReference>
<feature type="binding site" evidence="14">
    <location>
        <position position="151"/>
    </location>
    <ligand>
        <name>Zn(2+)</name>
        <dbReference type="ChEBI" id="CHEBI:29105"/>
        <label>1</label>
    </ligand>
</feature>
<dbReference type="Pfam" id="PF00226">
    <property type="entry name" value="DnaJ"/>
    <property type="match status" value="1"/>
</dbReference>
<feature type="repeat" description="CXXCXGXG motif" evidence="14">
    <location>
        <begin position="151"/>
        <end position="158"/>
    </location>
</feature>
<evidence type="ECO:0000256" key="13">
    <source>
        <dbReference type="ARBA" id="ARBA00067609"/>
    </source>
</evidence>
<dbReference type="SUPFAM" id="SSF49493">
    <property type="entry name" value="HSP40/DnaJ peptide-binding domain"/>
    <property type="match status" value="2"/>
</dbReference>
<dbReference type="SMART" id="SM00271">
    <property type="entry name" value="DnaJ"/>
    <property type="match status" value="1"/>
</dbReference>
<dbReference type="InterPro" id="IPR036869">
    <property type="entry name" value="J_dom_sf"/>
</dbReference>
<evidence type="ECO:0000256" key="14">
    <source>
        <dbReference type="HAMAP-Rule" id="MF_01152"/>
    </source>
</evidence>
<evidence type="ECO:0000256" key="9">
    <source>
        <dbReference type="ARBA" id="ARBA00023016"/>
    </source>
</evidence>
<comment type="subcellular location">
    <subcellularLocation>
        <location evidence="1 14">Cytoplasm</location>
    </subcellularLocation>
</comment>
<dbReference type="CDD" id="cd10747">
    <property type="entry name" value="DnaJ_C"/>
    <property type="match status" value="1"/>
</dbReference>
<comment type="cofactor">
    <cofactor evidence="14">
        <name>Zn(2+)</name>
        <dbReference type="ChEBI" id="CHEBI:29105"/>
    </cofactor>
    <text evidence="14">Binds 2 Zn(2+) ions per monomer.</text>
</comment>
<reference evidence="19 21" key="2">
    <citation type="submission" date="2024-06" db="EMBL/GenBank/DDBJ databases">
        <title>Genome sequences for Pseudomonas syringae strains with characterized LPS.</title>
        <authorList>
            <person name="Baltrus D.A."/>
            <person name="Krings L."/>
        </authorList>
    </citation>
    <scope>NUCLEOTIDE SEQUENCE [LARGE SCALE GENOMIC DNA]</scope>
    <source>
        <strain evidence="19 21">NCPPB2708</strain>
    </source>
</reference>
<dbReference type="InterPro" id="IPR001305">
    <property type="entry name" value="HSP_DnaJ_Cys-rich_dom"/>
</dbReference>
<evidence type="ECO:0000256" key="3">
    <source>
        <dbReference type="ARBA" id="ARBA00022490"/>
    </source>
</evidence>
<evidence type="ECO:0000313" key="20">
    <source>
        <dbReference type="Proteomes" id="UP000050523"/>
    </source>
</evidence>
<dbReference type="PANTHER" id="PTHR43096:SF48">
    <property type="entry name" value="CHAPERONE PROTEIN DNAJ"/>
    <property type="match status" value="1"/>
</dbReference>
<dbReference type="InterPro" id="IPR008971">
    <property type="entry name" value="HSP40/DnaJ_pept-bd"/>
</dbReference>
<feature type="binding site" evidence="14">
    <location>
        <position position="193"/>
    </location>
    <ligand>
        <name>Zn(2+)</name>
        <dbReference type="ChEBI" id="CHEBI:29105"/>
        <label>2</label>
    </ligand>
</feature>
<evidence type="ECO:0000256" key="12">
    <source>
        <dbReference type="ARBA" id="ARBA00061004"/>
    </source>
</evidence>
<dbReference type="EMBL" id="LJRO01000313">
    <property type="protein sequence ID" value="KPY96452.1"/>
    <property type="molecule type" value="Genomic_DNA"/>
</dbReference>
<evidence type="ECO:0000256" key="4">
    <source>
        <dbReference type="ARBA" id="ARBA00022705"/>
    </source>
</evidence>
<dbReference type="GO" id="GO:0051082">
    <property type="term" value="F:unfolded protein binding"/>
    <property type="evidence" value="ECO:0007669"/>
    <property type="project" value="UniProtKB-UniRule"/>
</dbReference>
<dbReference type="GeneID" id="72391611"/>
<comment type="subunit">
    <text evidence="2 14">Homodimer.</text>
</comment>
<evidence type="ECO:0000313" key="19">
    <source>
        <dbReference type="EMBL" id="MFA0936500.1"/>
    </source>
</evidence>
<comment type="function">
    <text evidence="11 14">Participates actively in the response to hyperosmotic and heat shock by preventing the aggregation of stress-denatured proteins and by disaggregating proteins, also in an autonomous, DnaK-independent fashion. Unfolded proteins bind initially to DnaJ; upon interaction with the DnaJ-bound protein, DnaK hydrolyzes its bound ATP, resulting in the formation of a stable complex. GrpE releases ADP from DnaK; ATP binding to DnaK triggers the release of the substrate protein, thus completing the reaction cycle. Several rounds of ATP-dependent interactions between DnaJ, DnaK and GrpE are required for fully efficient folding. Also involved, together with DnaK and GrpE, in the DNA replication of plasmids through activation of initiation proteins.</text>
</comment>
<feature type="binding site" evidence="14">
    <location>
        <position position="207"/>
    </location>
    <ligand>
        <name>Zn(2+)</name>
        <dbReference type="ChEBI" id="CHEBI:29105"/>
        <label>1</label>
    </ligand>
</feature>
<dbReference type="PROSITE" id="PS00636">
    <property type="entry name" value="DNAJ_1"/>
    <property type="match status" value="1"/>
</dbReference>
<dbReference type="GO" id="GO:0009408">
    <property type="term" value="P:response to heat"/>
    <property type="evidence" value="ECO:0007669"/>
    <property type="project" value="InterPro"/>
</dbReference>
<dbReference type="PANTHER" id="PTHR43096">
    <property type="entry name" value="DNAJ HOMOLOG 1, MITOCHONDRIAL-RELATED"/>
    <property type="match status" value="1"/>
</dbReference>
<sequence>MAKRDYYEVLGVERGSSEADLKKAYRRLAMKHHPDRNPDDKASEELFKEANEAYEVLSDASKRAAYDQYGHAGVDPGMGGGGFGGGAGGANFSDIFGDVFSDFFGGGRAGGGGGRGGAQRGSDLRYTLELNLEEAVRGTTVNIRVPTLVNCKPCDGSGAKKGSAPVTCPTCGGIGQVRMQQGFFSVQQTCPRCHGQGKIISDPCDSCHGEGRVEEYKTLSVKVPPGVDTGDRIRLSGEGEAGVQGGPTGDLYVVINVREHAIFQRDGKHLFCEVPISFTDAALGGELEVPTLDGRVKLKIPEGTQTGKQFRLRGKGVAPVRGGGAGDLMCRVAVETPVNLSKRQRELLEEFRTSLENDESHSPKASGWFEGVKRFFGDL</sequence>
<dbReference type="InterPro" id="IPR001623">
    <property type="entry name" value="DnaJ_domain"/>
</dbReference>
<evidence type="ECO:0000259" key="17">
    <source>
        <dbReference type="PROSITE" id="PS51188"/>
    </source>
</evidence>
<dbReference type="AlphaFoldDB" id="A0AA40TU90"/>
<evidence type="ECO:0000256" key="5">
    <source>
        <dbReference type="ARBA" id="ARBA00022723"/>
    </source>
</evidence>
<organism evidence="18 20">
    <name type="scientific">Pseudomonas tremae</name>
    <dbReference type="NCBI Taxonomy" id="200454"/>
    <lineage>
        <taxon>Bacteria</taxon>
        <taxon>Pseudomonadati</taxon>
        <taxon>Pseudomonadota</taxon>
        <taxon>Gammaproteobacteria</taxon>
        <taxon>Pseudomonadales</taxon>
        <taxon>Pseudomonadaceae</taxon>
        <taxon>Pseudomonas</taxon>
    </lineage>
</organism>
<feature type="binding site" evidence="14">
    <location>
        <position position="190"/>
    </location>
    <ligand>
        <name>Zn(2+)</name>
        <dbReference type="ChEBI" id="CHEBI:29105"/>
        <label>2</label>
    </ligand>
</feature>
<feature type="binding site" evidence="14">
    <location>
        <position position="204"/>
    </location>
    <ligand>
        <name>Zn(2+)</name>
        <dbReference type="ChEBI" id="CHEBI:29105"/>
        <label>1</label>
    </ligand>
</feature>
<protein>
    <recommendedName>
        <fullName evidence="13 14">Chaperone protein DnaJ</fullName>
    </recommendedName>
</protein>
<keyword evidence="21" id="KW-1185">Reference proteome</keyword>
<feature type="domain" description="CR-type" evidence="17">
    <location>
        <begin position="138"/>
        <end position="216"/>
    </location>
</feature>
<feature type="binding site" evidence="14">
    <location>
        <position position="168"/>
    </location>
    <ligand>
        <name>Zn(2+)</name>
        <dbReference type="ChEBI" id="CHEBI:29105"/>
        <label>2</label>
    </ligand>
</feature>
<dbReference type="InterPro" id="IPR018253">
    <property type="entry name" value="DnaJ_domain_CS"/>
</dbReference>
<keyword evidence="4 14" id="KW-0235">DNA replication</keyword>
<comment type="similarity">
    <text evidence="12 14">Belongs to the DnaJ family.</text>
</comment>
<feature type="repeat" description="CXXCXGXG motif" evidence="14">
    <location>
        <begin position="190"/>
        <end position="197"/>
    </location>
</feature>
<keyword evidence="8 14" id="KW-0862">Zinc</keyword>
<dbReference type="CDD" id="cd10719">
    <property type="entry name" value="DnaJ_zf"/>
    <property type="match status" value="1"/>
</dbReference>
<comment type="caution">
    <text evidence="18">The sequence shown here is derived from an EMBL/GenBank/DDBJ whole genome shotgun (WGS) entry which is preliminary data.</text>
</comment>
<dbReference type="InterPro" id="IPR036410">
    <property type="entry name" value="HSP_DnaJ_Cys-rich_dom_sf"/>
</dbReference>
<comment type="domain">
    <text evidence="14">The J domain is necessary and sufficient to stimulate DnaK ATPase activity. Zinc center 1 plays an important role in the autonomous, DnaK-independent chaperone activity of DnaJ. Zinc center 2 is essential for interaction with DnaK and for DnaJ activity.</text>
</comment>
<dbReference type="CDD" id="cd06257">
    <property type="entry name" value="DnaJ"/>
    <property type="match status" value="1"/>
</dbReference>
<keyword evidence="6 14" id="KW-0677">Repeat</keyword>
<reference evidence="18 20" key="1">
    <citation type="submission" date="2015-09" db="EMBL/GenBank/DDBJ databases">
        <title>Genome announcement of multiple Pseudomonas syringae strains.</title>
        <authorList>
            <person name="Thakur S."/>
            <person name="Wang P.W."/>
            <person name="Gong Y."/>
            <person name="Weir B.S."/>
            <person name="Guttman D.S."/>
        </authorList>
    </citation>
    <scope>NUCLEOTIDE SEQUENCE [LARGE SCALE GENOMIC DNA]</scope>
    <source>
        <strain evidence="18 20">ICMP9151</strain>
    </source>
</reference>